<accession>A0AAN7BM01</accession>
<feature type="region of interest" description="Disordered" evidence="2">
    <location>
        <begin position="1"/>
        <end position="160"/>
    </location>
</feature>
<feature type="compositionally biased region" description="Polar residues" evidence="2">
    <location>
        <begin position="498"/>
        <end position="518"/>
    </location>
</feature>
<proteinExistence type="predicted"/>
<keyword evidence="4" id="KW-1185">Reference proteome</keyword>
<reference evidence="3" key="1">
    <citation type="journal article" date="2023" name="Mol. Phylogenet. Evol.">
        <title>Genome-scale phylogeny and comparative genomics of the fungal order Sordariales.</title>
        <authorList>
            <person name="Hensen N."/>
            <person name="Bonometti L."/>
            <person name="Westerberg I."/>
            <person name="Brannstrom I.O."/>
            <person name="Guillou S."/>
            <person name="Cros-Aarteil S."/>
            <person name="Calhoun S."/>
            <person name="Haridas S."/>
            <person name="Kuo A."/>
            <person name="Mondo S."/>
            <person name="Pangilinan J."/>
            <person name="Riley R."/>
            <person name="LaButti K."/>
            <person name="Andreopoulos B."/>
            <person name="Lipzen A."/>
            <person name="Chen C."/>
            <person name="Yan M."/>
            <person name="Daum C."/>
            <person name="Ng V."/>
            <person name="Clum A."/>
            <person name="Steindorff A."/>
            <person name="Ohm R.A."/>
            <person name="Martin F."/>
            <person name="Silar P."/>
            <person name="Natvig D.O."/>
            <person name="Lalanne C."/>
            <person name="Gautier V."/>
            <person name="Ament-Velasquez S.L."/>
            <person name="Kruys A."/>
            <person name="Hutchinson M.I."/>
            <person name="Powell A.J."/>
            <person name="Barry K."/>
            <person name="Miller A.N."/>
            <person name="Grigoriev I.V."/>
            <person name="Debuchy R."/>
            <person name="Gladieux P."/>
            <person name="Hiltunen Thoren M."/>
            <person name="Johannesson H."/>
        </authorList>
    </citation>
    <scope>NUCLEOTIDE SEQUENCE</scope>
    <source>
        <strain evidence="3">CBS 990.96</strain>
    </source>
</reference>
<feature type="compositionally biased region" description="Polar residues" evidence="2">
    <location>
        <begin position="54"/>
        <end position="81"/>
    </location>
</feature>
<feature type="coiled-coil region" evidence="1">
    <location>
        <begin position="770"/>
        <end position="815"/>
    </location>
</feature>
<feature type="region of interest" description="Disordered" evidence="2">
    <location>
        <begin position="172"/>
        <end position="191"/>
    </location>
</feature>
<organism evidence="3 4">
    <name type="scientific">Podospora fimiseda</name>
    <dbReference type="NCBI Taxonomy" id="252190"/>
    <lineage>
        <taxon>Eukaryota</taxon>
        <taxon>Fungi</taxon>
        <taxon>Dikarya</taxon>
        <taxon>Ascomycota</taxon>
        <taxon>Pezizomycotina</taxon>
        <taxon>Sordariomycetes</taxon>
        <taxon>Sordariomycetidae</taxon>
        <taxon>Sordariales</taxon>
        <taxon>Podosporaceae</taxon>
        <taxon>Podospora</taxon>
    </lineage>
</organism>
<dbReference type="Proteomes" id="UP001301958">
    <property type="component" value="Unassembled WGS sequence"/>
</dbReference>
<keyword evidence="1" id="KW-0175">Coiled coil</keyword>
<feature type="region of interest" description="Disordered" evidence="2">
    <location>
        <begin position="374"/>
        <end position="518"/>
    </location>
</feature>
<feature type="compositionally biased region" description="Basic and acidic residues" evidence="2">
    <location>
        <begin position="18"/>
        <end position="29"/>
    </location>
</feature>
<feature type="compositionally biased region" description="Polar residues" evidence="2">
    <location>
        <begin position="466"/>
        <end position="479"/>
    </location>
</feature>
<sequence length="1106" mass="123827">MDSLSNNLKGMFKRPGRKKGDQQKHEETKASSNKPASQSSGPPQIAPLPGIQDSAPTTQSTWGNNPQYTTDNGYQNSSMNTLGVGPNNHPQQDHNQRYQHRFEDPQSFMRETMHEVSTEVTTQQHHGLRQHQGSRQAEELSATSNTSRKPKQKPNPQTMGDYERQMALLAASRSMSPHQNHSPPVSLNLPGRGRPIIPSQPSTFNPSYGAAHNWDTPGLTTSNPVVRTVTPTPQPQTREFQIHTTSSEREETGSADTGLPIMGHKTNQDNSVARRDDNMSTYQSNQLANGRRPSYSTTQVTSGSPSSVVSGSSGPNGRRQLYLTPSSPHADAGQRGKDGILALSILSPASLPVNHASSVITDFASNDEHFRFKDVSDDEGSDNDETLTEGPVWQPAGQQTYLDARTSIEDSDSDESIANQQLNSQEPERQEETIPLNRLPQTPAQTQSFTEHLSSIKKPEPEEQDTTQNTSPKAPTQNESRPRVGGTGLVDIAKETKSPTSPTQPTGILSPVKTHQPTVSDTESRAQAFLASQNIMQVSPGHDWLGTLIDWTKEQQRITQANQKQTEKAHRKELKRMHESWQQERQLGIQLHEEIRTKAKDITRIEMELNNARAAENMYDELKLKYDGSQSYIKTLESNNGTLQNNIDSKEMELGGLKIQIQSLNTKLQSIGSTHAENLAAAKREYEDEILRVQSQCRNDMESAATEHRQQIEELELQRSNLISEHRNALQAKEFLQIDLKTQHEKELKAKNQEIVTFGFKHKEEVRAIVQKHQEDYNTWQTEREDMLARHQLELQAKNREIAAAKRKTKEEVAQVTKKHRATIEEQQSQIASYSKDNYGFIEIDDTTFARSFQALVGEIDQLASQIWFPATLDFDNSLDPTNFLERNAFQSNWVWPRFVRSTCWTILIQGFFSMPLGFGALGHQGNGYTHMYPTYQAAALLNSNNHESQIIPNDKETNLYRALHFKRILSAIRADQGTGEVMLATMFETNVNHVTQRLLDILGHIVNAQLDRSCSEQAKSISRKMGILALEIGTQRAQVILEVCHYSDQVPAAGWKTEDATGAGTQTVDLMIHPCLSRIGDGRGELSNKKVLAKGEFVPLSTGYR</sequence>
<feature type="compositionally biased region" description="Polar residues" evidence="2">
    <location>
        <begin position="439"/>
        <end position="453"/>
    </location>
</feature>
<evidence type="ECO:0000313" key="3">
    <source>
        <dbReference type="EMBL" id="KAK4225638.1"/>
    </source>
</evidence>
<feature type="compositionally biased region" description="Acidic residues" evidence="2">
    <location>
        <begin position="376"/>
        <end position="387"/>
    </location>
</feature>
<evidence type="ECO:0000256" key="1">
    <source>
        <dbReference type="SAM" id="Coils"/>
    </source>
</evidence>
<feature type="region of interest" description="Disordered" evidence="2">
    <location>
        <begin position="230"/>
        <end position="335"/>
    </location>
</feature>
<feature type="compositionally biased region" description="Polar residues" evidence="2">
    <location>
        <begin position="279"/>
        <end position="288"/>
    </location>
</feature>
<gene>
    <name evidence="3" type="ORF">QBC38DRAFT_482388</name>
</gene>
<feature type="compositionally biased region" description="Low complexity" evidence="2">
    <location>
        <begin position="296"/>
        <end position="315"/>
    </location>
</feature>
<reference evidence="3" key="2">
    <citation type="submission" date="2023-05" db="EMBL/GenBank/DDBJ databases">
        <authorList>
            <consortium name="Lawrence Berkeley National Laboratory"/>
            <person name="Steindorff A."/>
            <person name="Hensen N."/>
            <person name="Bonometti L."/>
            <person name="Westerberg I."/>
            <person name="Brannstrom I.O."/>
            <person name="Guillou S."/>
            <person name="Cros-Aarteil S."/>
            <person name="Calhoun S."/>
            <person name="Haridas S."/>
            <person name="Kuo A."/>
            <person name="Mondo S."/>
            <person name="Pangilinan J."/>
            <person name="Riley R."/>
            <person name="Labutti K."/>
            <person name="Andreopoulos B."/>
            <person name="Lipzen A."/>
            <person name="Chen C."/>
            <person name="Yanf M."/>
            <person name="Daum C."/>
            <person name="Ng V."/>
            <person name="Clum A."/>
            <person name="Ohm R."/>
            <person name="Martin F."/>
            <person name="Silar P."/>
            <person name="Natvig D."/>
            <person name="Lalanne C."/>
            <person name="Gautier V."/>
            <person name="Ament-Velasquez S.L."/>
            <person name="Kruys A."/>
            <person name="Hutchinson M.I."/>
            <person name="Powell A.J."/>
            <person name="Barry K."/>
            <person name="Miller A.N."/>
            <person name="Grigoriev I.V."/>
            <person name="Debuchy R."/>
            <person name="Gladieux P."/>
            <person name="Thoren M.H."/>
            <person name="Johannesson H."/>
        </authorList>
    </citation>
    <scope>NUCLEOTIDE SEQUENCE</scope>
    <source>
        <strain evidence="3">CBS 990.96</strain>
    </source>
</reference>
<feature type="compositionally biased region" description="Polar residues" evidence="2">
    <location>
        <begin position="118"/>
        <end position="147"/>
    </location>
</feature>
<evidence type="ECO:0000313" key="4">
    <source>
        <dbReference type="Proteomes" id="UP001301958"/>
    </source>
</evidence>
<name>A0AAN7BM01_9PEZI</name>
<feature type="compositionally biased region" description="Basic and acidic residues" evidence="2">
    <location>
        <begin position="91"/>
        <end position="104"/>
    </location>
</feature>
<comment type="caution">
    <text evidence="3">The sequence shown here is derived from an EMBL/GenBank/DDBJ whole genome shotgun (WGS) entry which is preliminary data.</text>
</comment>
<feature type="compositionally biased region" description="Polar residues" evidence="2">
    <location>
        <begin position="173"/>
        <end position="185"/>
    </location>
</feature>
<protein>
    <submittedName>
        <fullName evidence="3">Uncharacterized protein</fullName>
    </submittedName>
</protein>
<evidence type="ECO:0000256" key="2">
    <source>
        <dbReference type="SAM" id="MobiDB-lite"/>
    </source>
</evidence>
<dbReference type="EMBL" id="MU865362">
    <property type="protein sequence ID" value="KAK4225638.1"/>
    <property type="molecule type" value="Genomic_DNA"/>
</dbReference>
<feature type="compositionally biased region" description="Polar residues" evidence="2">
    <location>
        <begin position="30"/>
        <end position="42"/>
    </location>
</feature>
<feature type="coiled-coil region" evidence="1">
    <location>
        <begin position="605"/>
        <end position="732"/>
    </location>
</feature>
<dbReference type="AlphaFoldDB" id="A0AAN7BM01"/>